<evidence type="ECO:0000256" key="5">
    <source>
        <dbReference type="ARBA" id="ARBA00022835"/>
    </source>
</evidence>
<dbReference type="Gene3D" id="1.10.150.80">
    <property type="entry name" value="HRDC domain"/>
    <property type="match status" value="1"/>
</dbReference>
<reference evidence="12" key="1">
    <citation type="submission" date="2022-12" db="EMBL/GenBank/DDBJ databases">
        <title>Genome assemblies of Blomia tropicalis.</title>
        <authorList>
            <person name="Cui Y."/>
        </authorList>
    </citation>
    <scope>NUCLEOTIDE SEQUENCE</scope>
    <source>
        <tissue evidence="12">Adult mites</tissue>
    </source>
</reference>
<dbReference type="InterPro" id="IPR010997">
    <property type="entry name" value="HRDC-like_sf"/>
</dbReference>
<feature type="domain" description="HRDC" evidence="11">
    <location>
        <begin position="502"/>
        <end position="582"/>
    </location>
</feature>
<evidence type="ECO:0000256" key="4">
    <source>
        <dbReference type="ARBA" id="ARBA00022801"/>
    </source>
</evidence>
<dbReference type="GO" id="GO:0071035">
    <property type="term" value="P:nuclear polyadenylation-dependent rRNA catabolic process"/>
    <property type="evidence" value="ECO:0007669"/>
    <property type="project" value="TreeGrafter"/>
</dbReference>
<dbReference type="GO" id="GO:0071039">
    <property type="term" value="P:nuclear polyadenylation-dependent CUT catabolic process"/>
    <property type="evidence" value="ECO:0007669"/>
    <property type="project" value="TreeGrafter"/>
</dbReference>
<dbReference type="Gene3D" id="3.30.420.10">
    <property type="entry name" value="Ribonuclease H-like superfamily/Ribonuclease H"/>
    <property type="match status" value="1"/>
</dbReference>
<dbReference type="Pfam" id="PF00570">
    <property type="entry name" value="HRDC"/>
    <property type="match status" value="1"/>
</dbReference>
<dbReference type="GO" id="GO:0000467">
    <property type="term" value="P:exonucleolytic trimming to generate mature 3'-end of 5.8S rRNA from tricistronic rRNA transcript (SSU-rRNA, 5.8S rRNA, LSU-rRNA)"/>
    <property type="evidence" value="ECO:0007669"/>
    <property type="project" value="InterPro"/>
</dbReference>
<dbReference type="InterPro" id="IPR036397">
    <property type="entry name" value="RNaseH_sf"/>
</dbReference>
<evidence type="ECO:0000256" key="3">
    <source>
        <dbReference type="ARBA" id="ARBA00022722"/>
    </source>
</evidence>
<dbReference type="GO" id="GO:0000176">
    <property type="term" value="C:nuclear exosome (RNase complex)"/>
    <property type="evidence" value="ECO:0007669"/>
    <property type="project" value="TreeGrafter"/>
</dbReference>
<dbReference type="SUPFAM" id="SSF53098">
    <property type="entry name" value="Ribonuclease H-like"/>
    <property type="match status" value="1"/>
</dbReference>
<evidence type="ECO:0000256" key="7">
    <source>
        <dbReference type="ARBA" id="ARBA00023242"/>
    </source>
</evidence>
<feature type="coiled-coil region" evidence="10">
    <location>
        <begin position="286"/>
        <end position="313"/>
    </location>
</feature>
<dbReference type="GO" id="GO:0071040">
    <property type="term" value="P:nuclear polyadenylation-dependent antisense transcript catabolic process"/>
    <property type="evidence" value="ECO:0007669"/>
    <property type="project" value="TreeGrafter"/>
</dbReference>
<dbReference type="PANTHER" id="PTHR12124">
    <property type="entry name" value="POLYMYOSITIS/SCLERODERMA AUTOANTIGEN-RELATED"/>
    <property type="match status" value="1"/>
</dbReference>
<dbReference type="SUPFAM" id="SSF47819">
    <property type="entry name" value="HRDC-like"/>
    <property type="match status" value="1"/>
</dbReference>
<evidence type="ECO:0000256" key="8">
    <source>
        <dbReference type="ARBA" id="ARBA00043957"/>
    </source>
</evidence>
<organism evidence="12 13">
    <name type="scientific">Blomia tropicalis</name>
    <name type="common">Mite</name>
    <dbReference type="NCBI Taxonomy" id="40697"/>
    <lineage>
        <taxon>Eukaryota</taxon>
        <taxon>Metazoa</taxon>
        <taxon>Ecdysozoa</taxon>
        <taxon>Arthropoda</taxon>
        <taxon>Chelicerata</taxon>
        <taxon>Arachnida</taxon>
        <taxon>Acari</taxon>
        <taxon>Acariformes</taxon>
        <taxon>Sarcoptiformes</taxon>
        <taxon>Astigmata</taxon>
        <taxon>Glycyphagoidea</taxon>
        <taxon>Echimyopodidae</taxon>
        <taxon>Blomia</taxon>
    </lineage>
</organism>
<dbReference type="SMART" id="SM00341">
    <property type="entry name" value="HRDC"/>
    <property type="match status" value="1"/>
</dbReference>
<dbReference type="GO" id="GO:0071036">
    <property type="term" value="P:nuclear polyadenylation-dependent snoRNA catabolic process"/>
    <property type="evidence" value="ECO:0007669"/>
    <property type="project" value="TreeGrafter"/>
</dbReference>
<dbReference type="GO" id="GO:0071038">
    <property type="term" value="P:TRAMP-dependent tRNA surveillance pathway"/>
    <property type="evidence" value="ECO:0007669"/>
    <property type="project" value="TreeGrafter"/>
</dbReference>
<dbReference type="GO" id="GO:0005730">
    <property type="term" value="C:nucleolus"/>
    <property type="evidence" value="ECO:0007669"/>
    <property type="project" value="TreeGrafter"/>
</dbReference>
<dbReference type="GO" id="GO:0000166">
    <property type="term" value="F:nucleotide binding"/>
    <property type="evidence" value="ECO:0007669"/>
    <property type="project" value="InterPro"/>
</dbReference>
<dbReference type="InterPro" id="IPR044876">
    <property type="entry name" value="HRDC_dom_sf"/>
</dbReference>
<comment type="similarity">
    <text evidence="8">Belongs to the exosome component 10/RRP6 family.</text>
</comment>
<keyword evidence="2" id="KW-0698">rRNA processing</keyword>
<dbReference type="InterPro" id="IPR049559">
    <property type="entry name" value="Rrp6p-like_exo"/>
</dbReference>
<evidence type="ECO:0000256" key="9">
    <source>
        <dbReference type="ARBA" id="ARBA00070365"/>
    </source>
</evidence>
<gene>
    <name evidence="12" type="ORF">RDWZM_002052</name>
</gene>
<comment type="subcellular location">
    <subcellularLocation>
        <location evidence="1">Nucleus</location>
    </subcellularLocation>
</comment>
<keyword evidence="4" id="KW-0378">Hydrolase</keyword>
<dbReference type="PROSITE" id="PS50967">
    <property type="entry name" value="HRDC"/>
    <property type="match status" value="1"/>
</dbReference>
<dbReference type="GO" id="GO:0071037">
    <property type="term" value="P:nuclear polyadenylation-dependent snRNA catabolic process"/>
    <property type="evidence" value="ECO:0007669"/>
    <property type="project" value="TreeGrafter"/>
</dbReference>
<evidence type="ECO:0000256" key="2">
    <source>
        <dbReference type="ARBA" id="ARBA00022552"/>
    </source>
</evidence>
<dbReference type="InterPro" id="IPR012337">
    <property type="entry name" value="RNaseH-like_sf"/>
</dbReference>
<evidence type="ECO:0000313" key="13">
    <source>
        <dbReference type="Proteomes" id="UP001142055"/>
    </source>
</evidence>
<dbReference type="GO" id="GO:0071044">
    <property type="term" value="P:histone mRNA catabolic process"/>
    <property type="evidence" value="ECO:0007669"/>
    <property type="project" value="TreeGrafter"/>
</dbReference>
<dbReference type="InterPro" id="IPR002121">
    <property type="entry name" value="HRDC_dom"/>
</dbReference>
<dbReference type="EMBL" id="JAPWDV010000001">
    <property type="protein sequence ID" value="KAJ6223507.1"/>
    <property type="molecule type" value="Genomic_DNA"/>
</dbReference>
<dbReference type="FunFam" id="3.30.420.10:FF:000059">
    <property type="entry name" value="Exosome complex exonuclease Rrp6"/>
    <property type="match status" value="1"/>
</dbReference>
<dbReference type="GO" id="GO:0071051">
    <property type="term" value="P:poly(A)-dependent snoRNA 3'-end processing"/>
    <property type="evidence" value="ECO:0007669"/>
    <property type="project" value="TreeGrafter"/>
</dbReference>
<dbReference type="CDD" id="cd06147">
    <property type="entry name" value="Rrp6p_like_exo"/>
    <property type="match status" value="1"/>
</dbReference>
<dbReference type="GO" id="GO:0000175">
    <property type="term" value="F:3'-5'-RNA exonuclease activity"/>
    <property type="evidence" value="ECO:0007669"/>
    <property type="project" value="InterPro"/>
</dbReference>
<keyword evidence="5" id="KW-0271">Exosome</keyword>
<evidence type="ECO:0000256" key="10">
    <source>
        <dbReference type="SAM" id="Coils"/>
    </source>
</evidence>
<dbReference type="InterPro" id="IPR002562">
    <property type="entry name" value="3'-5'_exonuclease_dom"/>
</dbReference>
<keyword evidence="3" id="KW-0540">Nuclease</keyword>
<dbReference type="FunFam" id="1.10.150.80:FF:000001">
    <property type="entry name" value="Putative exosome component 10"/>
    <property type="match status" value="1"/>
</dbReference>
<evidence type="ECO:0000259" key="11">
    <source>
        <dbReference type="PROSITE" id="PS50967"/>
    </source>
</evidence>
<dbReference type="PANTHER" id="PTHR12124:SF47">
    <property type="entry name" value="EXOSOME COMPONENT 10"/>
    <property type="match status" value="1"/>
</dbReference>
<comment type="caution">
    <text evidence="12">The sequence shown here is derived from an EMBL/GenBank/DDBJ whole genome shotgun (WGS) entry which is preliminary data.</text>
</comment>
<dbReference type="InterPro" id="IPR045092">
    <property type="entry name" value="Rrp6-like"/>
</dbReference>
<dbReference type="GO" id="GO:0003727">
    <property type="term" value="F:single-stranded RNA binding"/>
    <property type="evidence" value="ECO:0007669"/>
    <property type="project" value="TreeGrafter"/>
</dbReference>
<keyword evidence="6" id="KW-0269">Exonuclease</keyword>
<evidence type="ECO:0000313" key="12">
    <source>
        <dbReference type="EMBL" id="KAJ6223507.1"/>
    </source>
</evidence>
<dbReference type="Pfam" id="PF01612">
    <property type="entry name" value="DNA_pol_A_exo1"/>
    <property type="match status" value="1"/>
</dbReference>
<dbReference type="Proteomes" id="UP001142055">
    <property type="component" value="Chromosome 1"/>
</dbReference>
<evidence type="ECO:0000256" key="1">
    <source>
        <dbReference type="ARBA" id="ARBA00004123"/>
    </source>
</evidence>
<dbReference type="SMART" id="SM00474">
    <property type="entry name" value="35EXOc"/>
    <property type="match status" value="1"/>
</dbReference>
<evidence type="ECO:0000256" key="6">
    <source>
        <dbReference type="ARBA" id="ARBA00022839"/>
    </source>
</evidence>
<sequence>MEEKSNEDDPSANNTLISNSFTTLEFIDKVKETLLLANEIQQHGQVKQNDKIQNLLKLQSHTALQLLSNMNKCDRNLQRATNFAGTNMSDVQRFSMLTEINDSIVDKIIDYTQRVKNIKEGKQDLIAVHAKLNQNQSTIELRDFNRRSMPGKFTLMKRSQPDSGPRMESSTKRITFLAGHNVRRPQTIYRMKVDNSYSTPFIPLLTRKPNSMKPLEESMVPIPYENVSTNVTDTKSEFGTKIVGLTHVYPHPYQTEIESFEVPLDFLEIDSNHANDPVPTCTNLQLPQLIQTRDQLNQLVEILKQEKEIAVDLEHHSFRTYQGFTCLMQLSTDSQDYVIDVFPLWNEMEILNEIFTSPKILKVFHGSDYDILWLQRDLGLYVCNLFDTGVAAKMLNYSHVSLSFLVQKFVDIQLDKRFQLADWRIRPIPDEMLEYARFDTRFLLYIYRKLKMELLERGDQSANLLRMVMDKSRELCLKRYEKRQLDPNDHLTLIWKNNLRFNSQQKWALKQLYAWRDTVARNEDESCGYVLPNNLLTKICEILPREQQGILACCNPIPPLVRQNINMIHKIILDARTKSIDNDCNEITSTITVRTLNSDRSIDLSNDHLIDTIDHHEEMVPLLSWSSERKCLELNNQTKMEVDNVEIEHQTIKKMKGIKVSQMMNMFISNVSDHVQKETEERQRKSNVDQLFMEYVSPFQLYKNAIEQKEKGQNNRMVEEMKPTMKVVEND</sequence>
<keyword evidence="7" id="KW-0539">Nucleus</keyword>
<name>A0A9Q0MDB3_BLOTA</name>
<keyword evidence="10" id="KW-0175">Coiled coil</keyword>
<keyword evidence="13" id="KW-1185">Reference proteome</keyword>
<proteinExistence type="inferred from homology"/>
<dbReference type="AlphaFoldDB" id="A0A9Q0MDB3"/>
<accession>A0A9Q0MDB3</accession>
<protein>
    <recommendedName>
        <fullName evidence="9">Exosome complex component 10 homolog</fullName>
    </recommendedName>
</protein>